<keyword evidence="1" id="KW-0863">Zinc-finger</keyword>
<reference evidence="5" key="1">
    <citation type="journal article" date="2017" name="Genome Biol.">
        <title>Comparative genomics reveals high biological diversity and specific adaptations in the industrially and medically important fungal genus Aspergillus.</title>
        <authorList>
            <person name="de Vries R.P."/>
            <person name="Riley R."/>
            <person name="Wiebenga A."/>
            <person name="Aguilar-Osorio G."/>
            <person name="Amillis S."/>
            <person name="Uchima C.A."/>
            <person name="Anderluh G."/>
            <person name="Asadollahi M."/>
            <person name="Askin M."/>
            <person name="Barry K."/>
            <person name="Battaglia E."/>
            <person name="Bayram O."/>
            <person name="Benocci T."/>
            <person name="Braus-Stromeyer S.A."/>
            <person name="Caldana C."/>
            <person name="Canovas D."/>
            <person name="Cerqueira G.C."/>
            <person name="Chen F."/>
            <person name="Chen W."/>
            <person name="Choi C."/>
            <person name="Clum A."/>
            <person name="Dos Santos R.A."/>
            <person name="Damasio A.R."/>
            <person name="Diallinas G."/>
            <person name="Emri T."/>
            <person name="Fekete E."/>
            <person name="Flipphi M."/>
            <person name="Freyberg S."/>
            <person name="Gallo A."/>
            <person name="Gournas C."/>
            <person name="Habgood R."/>
            <person name="Hainaut M."/>
            <person name="Harispe M.L."/>
            <person name="Henrissat B."/>
            <person name="Hilden K.S."/>
            <person name="Hope R."/>
            <person name="Hossain A."/>
            <person name="Karabika E."/>
            <person name="Karaffa L."/>
            <person name="Karanyi Z."/>
            <person name="Krasevec N."/>
            <person name="Kuo A."/>
            <person name="Kusch H."/>
            <person name="LaButti K."/>
            <person name="Lagendijk E.L."/>
            <person name="Lapidus A."/>
            <person name="Levasseur A."/>
            <person name="Lindquist E."/>
            <person name="Lipzen A."/>
            <person name="Logrieco A.F."/>
            <person name="MacCabe A."/>
            <person name="Maekelae M.R."/>
            <person name="Malavazi I."/>
            <person name="Melin P."/>
            <person name="Meyer V."/>
            <person name="Mielnichuk N."/>
            <person name="Miskei M."/>
            <person name="Molnar A.P."/>
            <person name="Mule G."/>
            <person name="Ngan C.Y."/>
            <person name="Orejas M."/>
            <person name="Orosz E."/>
            <person name="Ouedraogo J.P."/>
            <person name="Overkamp K.M."/>
            <person name="Park H.-S."/>
            <person name="Perrone G."/>
            <person name="Piumi F."/>
            <person name="Punt P.J."/>
            <person name="Ram A.F."/>
            <person name="Ramon A."/>
            <person name="Rauscher S."/>
            <person name="Record E."/>
            <person name="Riano-Pachon D.M."/>
            <person name="Robert V."/>
            <person name="Roehrig J."/>
            <person name="Ruller R."/>
            <person name="Salamov A."/>
            <person name="Salih N.S."/>
            <person name="Samson R.A."/>
            <person name="Sandor E."/>
            <person name="Sanguinetti M."/>
            <person name="Schuetze T."/>
            <person name="Sepcic K."/>
            <person name="Shelest E."/>
            <person name="Sherlock G."/>
            <person name="Sophianopoulou V."/>
            <person name="Squina F.M."/>
            <person name="Sun H."/>
            <person name="Susca A."/>
            <person name="Todd R.B."/>
            <person name="Tsang A."/>
            <person name="Unkles S.E."/>
            <person name="van de Wiele N."/>
            <person name="van Rossen-Uffink D."/>
            <person name="Oliveira J.V."/>
            <person name="Vesth T.C."/>
            <person name="Visser J."/>
            <person name="Yu J.-H."/>
            <person name="Zhou M."/>
            <person name="Andersen M.R."/>
            <person name="Archer D.B."/>
            <person name="Baker S.E."/>
            <person name="Benoit I."/>
            <person name="Brakhage A.A."/>
            <person name="Braus G.H."/>
            <person name="Fischer R."/>
            <person name="Frisvad J.C."/>
            <person name="Goldman G.H."/>
            <person name="Houbraken J."/>
            <person name="Oakley B."/>
            <person name="Pocsi I."/>
            <person name="Scazzocchio C."/>
            <person name="Seiboth B."/>
            <person name="vanKuyk P.A."/>
            <person name="Wortman J."/>
            <person name="Dyer P.S."/>
            <person name="Grigoriev I.V."/>
        </authorList>
    </citation>
    <scope>NUCLEOTIDE SEQUENCE [LARGE SCALE GENOMIC DNA]</scope>
    <source>
        <strain evidence="5">CBS 583.65</strain>
    </source>
</reference>
<protein>
    <recommendedName>
        <fullName evidence="3">C2H2-type domain-containing protein</fullName>
    </recommendedName>
</protein>
<keyword evidence="1" id="KW-0862">Zinc</keyword>
<organism evidence="4 5">
    <name type="scientific">Aspergillus versicolor CBS 583.65</name>
    <dbReference type="NCBI Taxonomy" id="1036611"/>
    <lineage>
        <taxon>Eukaryota</taxon>
        <taxon>Fungi</taxon>
        <taxon>Dikarya</taxon>
        <taxon>Ascomycota</taxon>
        <taxon>Pezizomycotina</taxon>
        <taxon>Eurotiomycetes</taxon>
        <taxon>Eurotiomycetidae</taxon>
        <taxon>Eurotiales</taxon>
        <taxon>Aspergillaceae</taxon>
        <taxon>Aspergillus</taxon>
        <taxon>Aspergillus subgen. Nidulantes</taxon>
    </lineage>
</organism>
<proteinExistence type="predicted"/>
<dbReference type="PROSITE" id="PS50157">
    <property type="entry name" value="ZINC_FINGER_C2H2_2"/>
    <property type="match status" value="2"/>
</dbReference>
<keyword evidence="5" id="KW-1185">Reference proteome</keyword>
<accession>A0A1L9PE13</accession>
<feature type="domain" description="C2H2-type" evidence="3">
    <location>
        <begin position="217"/>
        <end position="247"/>
    </location>
</feature>
<dbReference type="SMART" id="SM00355">
    <property type="entry name" value="ZnF_C2H2"/>
    <property type="match status" value="2"/>
</dbReference>
<dbReference type="PROSITE" id="PS00028">
    <property type="entry name" value="ZINC_FINGER_C2H2_1"/>
    <property type="match status" value="2"/>
</dbReference>
<gene>
    <name evidence="4" type="ORF">ASPVEDRAFT_81289</name>
</gene>
<dbReference type="InterPro" id="IPR013087">
    <property type="entry name" value="Znf_C2H2_type"/>
</dbReference>
<dbReference type="SUPFAM" id="SSF57667">
    <property type="entry name" value="beta-beta-alpha zinc fingers"/>
    <property type="match status" value="1"/>
</dbReference>
<dbReference type="EMBL" id="KV878127">
    <property type="protein sequence ID" value="OJI99695.1"/>
    <property type="molecule type" value="Genomic_DNA"/>
</dbReference>
<dbReference type="VEuPathDB" id="FungiDB:ASPVEDRAFT_81289"/>
<dbReference type="GO" id="GO:0008270">
    <property type="term" value="F:zinc ion binding"/>
    <property type="evidence" value="ECO:0007669"/>
    <property type="project" value="UniProtKB-KW"/>
</dbReference>
<evidence type="ECO:0000256" key="1">
    <source>
        <dbReference type="PROSITE-ProRule" id="PRU00042"/>
    </source>
</evidence>
<dbReference type="RefSeq" id="XP_040665458.1">
    <property type="nucleotide sequence ID" value="XM_040817014.1"/>
</dbReference>
<dbReference type="Pfam" id="PF00096">
    <property type="entry name" value="zf-C2H2"/>
    <property type="match status" value="1"/>
</dbReference>
<dbReference type="GeneID" id="63732525"/>
<dbReference type="STRING" id="1036611.A0A1L9PE13"/>
<evidence type="ECO:0000256" key="2">
    <source>
        <dbReference type="SAM" id="MobiDB-lite"/>
    </source>
</evidence>
<keyword evidence="1" id="KW-0479">Metal-binding</keyword>
<evidence type="ECO:0000313" key="4">
    <source>
        <dbReference type="EMBL" id="OJI99695.1"/>
    </source>
</evidence>
<dbReference type="Gene3D" id="3.30.160.60">
    <property type="entry name" value="Classic Zinc Finger"/>
    <property type="match status" value="1"/>
</dbReference>
<feature type="compositionally biased region" description="Basic residues" evidence="2">
    <location>
        <begin position="161"/>
        <end position="170"/>
    </location>
</feature>
<name>A0A1L9PE13_ASPVE</name>
<sequence>MPSFPPNTGWQLPSQSDEPSNGWGDRYNNEPARAPNQMVSMGLGTQPDLSQTEMFNHPLRFYHSHAPAPFVGSADSLPAQDSGLSLLDLSCLPQEVPSNGMTAGCNEPSMQDQAINLYPAPDTNQALSNRNPSMQLSMPVPVRTQAQRLEPAPRTPQLGPRRGRRNAHPRRSLDQRARGAQRVRVSRCEWKNCDQTFNRKGDRDRHVKSLHLSPKALECPEEDCGRKFSRRDNLRDHVNNVHRGVATGLLQESG</sequence>
<feature type="compositionally biased region" description="Polar residues" evidence="2">
    <location>
        <begin position="1"/>
        <end position="19"/>
    </location>
</feature>
<feature type="domain" description="C2H2-type" evidence="3">
    <location>
        <begin position="186"/>
        <end position="216"/>
    </location>
</feature>
<feature type="region of interest" description="Disordered" evidence="2">
    <location>
        <begin position="143"/>
        <end position="181"/>
    </location>
</feature>
<dbReference type="AlphaFoldDB" id="A0A1L9PE13"/>
<dbReference type="OrthoDB" id="654211at2759"/>
<evidence type="ECO:0000259" key="3">
    <source>
        <dbReference type="PROSITE" id="PS50157"/>
    </source>
</evidence>
<dbReference type="InterPro" id="IPR036236">
    <property type="entry name" value="Znf_C2H2_sf"/>
</dbReference>
<dbReference type="Proteomes" id="UP000184073">
    <property type="component" value="Unassembled WGS sequence"/>
</dbReference>
<feature type="region of interest" description="Disordered" evidence="2">
    <location>
        <begin position="1"/>
        <end position="40"/>
    </location>
</feature>
<evidence type="ECO:0000313" key="5">
    <source>
        <dbReference type="Proteomes" id="UP000184073"/>
    </source>
</evidence>